<dbReference type="SUPFAM" id="SSF47095">
    <property type="entry name" value="HMG-box"/>
    <property type="match status" value="1"/>
</dbReference>
<name>A0A5J6VPF7_9VIRU</name>
<dbReference type="EMBL" id="MN448302">
    <property type="protein sequence ID" value="QFG75184.1"/>
    <property type="molecule type" value="Genomic_DNA"/>
</dbReference>
<feature type="compositionally biased region" description="Basic and acidic residues" evidence="1">
    <location>
        <begin position="1"/>
        <end position="35"/>
    </location>
</feature>
<feature type="compositionally biased region" description="Basic residues" evidence="1">
    <location>
        <begin position="36"/>
        <end position="67"/>
    </location>
</feature>
<accession>A0A5J6VPF7</accession>
<organism evidence="2">
    <name type="scientific">Megaviridae environmental sample</name>
    <dbReference type="NCBI Taxonomy" id="1737588"/>
    <lineage>
        <taxon>Viruses</taxon>
        <taxon>Varidnaviria</taxon>
        <taxon>Bamfordvirae</taxon>
        <taxon>Nucleocytoviricota</taxon>
        <taxon>Megaviricetes</taxon>
        <taxon>Imitervirales</taxon>
        <taxon>Mimiviridae</taxon>
        <taxon>environmental samples</taxon>
    </lineage>
</organism>
<feature type="region of interest" description="Disordered" evidence="1">
    <location>
        <begin position="1"/>
        <end position="71"/>
    </location>
</feature>
<evidence type="ECO:0000313" key="2">
    <source>
        <dbReference type="EMBL" id="QFG75184.1"/>
    </source>
</evidence>
<evidence type="ECO:0000256" key="1">
    <source>
        <dbReference type="SAM" id="MobiDB-lite"/>
    </source>
</evidence>
<protein>
    <submittedName>
        <fullName evidence="2">Uncharacterized protein</fullName>
    </submittedName>
</protein>
<sequence>MTTWREFLKEKRKDPALADKSEPEKMKIAGVEWRKMTGKPKAPKKTRKHKKERHHEKKHGKPGKHSKTQTVHMKCGKCDCNLTIQVSCD</sequence>
<proteinExistence type="predicted"/>
<reference evidence="2" key="1">
    <citation type="journal article" date="2019" name="Philos. Trans. R. Soc. Lond., B, Biol. Sci.">
        <title>Targeted metagenomic recovery of four divergent viruses reveals shared and distinctive characteristics of giant viruses of marine eukaryotes.</title>
        <authorList>
            <person name="Needham D.M."/>
            <person name="Poirier C."/>
            <person name="Hehenberger E."/>
            <person name="Jimenez V."/>
            <person name="Swalwell J.E."/>
            <person name="Santoro A.E."/>
            <person name="Worden A.Z."/>
        </authorList>
    </citation>
    <scope>NUCLEOTIDE SEQUENCE</scope>
    <source>
        <strain evidence="2">OPacV-421</strain>
    </source>
</reference>
<dbReference type="InterPro" id="IPR036910">
    <property type="entry name" value="HMG_box_dom_sf"/>
</dbReference>